<comment type="caution">
    <text evidence="1">The sequence shown here is derived from an EMBL/GenBank/DDBJ whole genome shotgun (WGS) entry which is preliminary data.</text>
</comment>
<name>A0AAE1THA6_9FABA</name>
<evidence type="ECO:0000313" key="1">
    <source>
        <dbReference type="EMBL" id="KAK4283654.1"/>
    </source>
</evidence>
<dbReference type="AlphaFoldDB" id="A0AAE1THA6"/>
<protein>
    <submittedName>
        <fullName evidence="1">Uncharacterized protein</fullName>
    </submittedName>
</protein>
<dbReference type="Proteomes" id="UP001293593">
    <property type="component" value="Unassembled WGS sequence"/>
</dbReference>
<sequence>MIKHTCESNIEYASQQLLSGTLRKCGPFSASPVIQFNTQERRERRDAPWRRIAKQSQSCGYSLAFHLKRLLSSVPNVRIRITGENWLILIREFLQQALKMVPEAIQERIPTDAHTVITDSASGFSVNKTEDKGKQLA</sequence>
<proteinExistence type="predicted"/>
<keyword evidence="2" id="KW-1185">Reference proteome</keyword>
<dbReference type="EMBL" id="JAWXYG010000001">
    <property type="protein sequence ID" value="KAK4283654.1"/>
    <property type="molecule type" value="Genomic_DNA"/>
</dbReference>
<evidence type="ECO:0000313" key="2">
    <source>
        <dbReference type="Proteomes" id="UP001293593"/>
    </source>
</evidence>
<organism evidence="1 2">
    <name type="scientific">Acacia crassicarpa</name>
    <name type="common">northern wattle</name>
    <dbReference type="NCBI Taxonomy" id="499986"/>
    <lineage>
        <taxon>Eukaryota</taxon>
        <taxon>Viridiplantae</taxon>
        <taxon>Streptophyta</taxon>
        <taxon>Embryophyta</taxon>
        <taxon>Tracheophyta</taxon>
        <taxon>Spermatophyta</taxon>
        <taxon>Magnoliopsida</taxon>
        <taxon>eudicotyledons</taxon>
        <taxon>Gunneridae</taxon>
        <taxon>Pentapetalae</taxon>
        <taxon>rosids</taxon>
        <taxon>fabids</taxon>
        <taxon>Fabales</taxon>
        <taxon>Fabaceae</taxon>
        <taxon>Caesalpinioideae</taxon>
        <taxon>mimosoid clade</taxon>
        <taxon>Acacieae</taxon>
        <taxon>Acacia</taxon>
    </lineage>
</organism>
<gene>
    <name evidence="1" type="ORF">QN277_000582</name>
</gene>
<accession>A0AAE1THA6</accession>
<reference evidence="1" key="1">
    <citation type="submission" date="2023-10" db="EMBL/GenBank/DDBJ databases">
        <title>Chromosome-level genome of the transformable northern wattle, Acacia crassicarpa.</title>
        <authorList>
            <person name="Massaro I."/>
            <person name="Sinha N.R."/>
            <person name="Poethig S."/>
            <person name="Leichty A.R."/>
        </authorList>
    </citation>
    <scope>NUCLEOTIDE SEQUENCE</scope>
    <source>
        <strain evidence="1">Acra3RX</strain>
        <tissue evidence="1">Leaf</tissue>
    </source>
</reference>